<evidence type="ECO:0000256" key="10">
    <source>
        <dbReference type="ARBA" id="ARBA00022741"/>
    </source>
</evidence>
<dbReference type="PANTHER" id="PTHR43520">
    <property type="entry name" value="ATP7, ISOFORM B"/>
    <property type="match status" value="1"/>
</dbReference>
<dbReference type="NCBIfam" id="TIGR00003">
    <property type="entry name" value="copper ion binding protein"/>
    <property type="match status" value="2"/>
</dbReference>
<evidence type="ECO:0000259" key="22">
    <source>
        <dbReference type="PROSITE" id="PS50846"/>
    </source>
</evidence>
<dbReference type="GO" id="GO:0016887">
    <property type="term" value="F:ATP hydrolysis activity"/>
    <property type="evidence" value="ECO:0007669"/>
    <property type="project" value="InterPro"/>
</dbReference>
<evidence type="ECO:0000256" key="1">
    <source>
        <dbReference type="ARBA" id="ARBA00004651"/>
    </source>
</evidence>
<dbReference type="GO" id="GO:0005507">
    <property type="term" value="F:copper ion binding"/>
    <property type="evidence" value="ECO:0007669"/>
    <property type="project" value="InterPro"/>
</dbReference>
<evidence type="ECO:0000313" key="23">
    <source>
        <dbReference type="EMBL" id="MBB6250230.1"/>
    </source>
</evidence>
<dbReference type="NCBIfam" id="TIGR01525">
    <property type="entry name" value="ATPase-IB_hvy"/>
    <property type="match status" value="1"/>
</dbReference>
<keyword evidence="4" id="KW-0813">Transport</keyword>
<dbReference type="InterPro" id="IPR023298">
    <property type="entry name" value="ATPase_P-typ_TM_dom_sf"/>
</dbReference>
<dbReference type="InterPro" id="IPR023214">
    <property type="entry name" value="HAD_sf"/>
</dbReference>
<proteinExistence type="inferred from homology"/>
<dbReference type="CDD" id="cd02094">
    <property type="entry name" value="P-type_ATPase_Cu-like"/>
    <property type="match status" value="1"/>
</dbReference>
<feature type="transmembrane region" description="Helical" evidence="21">
    <location>
        <begin position="247"/>
        <end position="268"/>
    </location>
</feature>
<evidence type="ECO:0000256" key="19">
    <source>
        <dbReference type="ARBA" id="ARBA00033239"/>
    </source>
</evidence>
<dbReference type="InterPro" id="IPR008250">
    <property type="entry name" value="ATPase_P-typ_transduc_dom_A_sf"/>
</dbReference>
<dbReference type="NCBIfam" id="TIGR01511">
    <property type="entry name" value="ATPase-IB1_Cu"/>
    <property type="match status" value="1"/>
</dbReference>
<evidence type="ECO:0000256" key="9">
    <source>
        <dbReference type="ARBA" id="ARBA00022737"/>
    </source>
</evidence>
<dbReference type="PRINTS" id="PR00119">
    <property type="entry name" value="CATATPASE"/>
</dbReference>
<dbReference type="PANTHER" id="PTHR43520:SF8">
    <property type="entry name" value="P-TYPE CU(+) TRANSPORTER"/>
    <property type="match status" value="1"/>
</dbReference>
<dbReference type="SFLD" id="SFLDG00002">
    <property type="entry name" value="C1.7:_P-type_atpase_like"/>
    <property type="match status" value="1"/>
</dbReference>
<dbReference type="GO" id="GO:0060003">
    <property type="term" value="P:copper ion export"/>
    <property type="evidence" value="ECO:0007669"/>
    <property type="project" value="UniProtKB-ARBA"/>
</dbReference>
<evidence type="ECO:0000256" key="5">
    <source>
        <dbReference type="ARBA" id="ARBA00022475"/>
    </source>
</evidence>
<keyword evidence="6" id="KW-0597">Phosphoprotein</keyword>
<feature type="transmembrane region" description="Helical" evidence="21">
    <location>
        <begin position="801"/>
        <end position="823"/>
    </location>
</feature>
<dbReference type="GO" id="GO:0140581">
    <property type="term" value="F:P-type monovalent copper transporter activity"/>
    <property type="evidence" value="ECO:0007669"/>
    <property type="project" value="UniProtKB-EC"/>
</dbReference>
<dbReference type="InterPro" id="IPR023299">
    <property type="entry name" value="ATPase_P-typ_cyto_dom_N"/>
</dbReference>
<evidence type="ECO:0000256" key="17">
    <source>
        <dbReference type="ARBA" id="ARBA00023065"/>
    </source>
</evidence>
<dbReference type="InterPro" id="IPR044492">
    <property type="entry name" value="P_typ_ATPase_HD_dom"/>
</dbReference>
<dbReference type="RefSeq" id="WP_184797613.1">
    <property type="nucleotide sequence ID" value="NZ_JACIIZ010000002.1"/>
</dbReference>
<reference evidence="23 24" key="1">
    <citation type="submission" date="2020-08" db="EMBL/GenBank/DDBJ databases">
        <title>Genomic Encyclopedia of Type Strains, Phase IV (KMG-IV): sequencing the most valuable type-strain genomes for metagenomic binning, comparative biology and taxonomic classification.</title>
        <authorList>
            <person name="Goeker M."/>
        </authorList>
    </citation>
    <scope>NUCLEOTIDE SEQUENCE [LARGE SCALE GENOMIC DNA]</scope>
    <source>
        <strain evidence="23 24">DSM 22198</strain>
    </source>
</reference>
<dbReference type="InterPro" id="IPR027256">
    <property type="entry name" value="P-typ_ATPase_IB"/>
</dbReference>
<dbReference type="FunFam" id="3.30.70.100:FF:000001">
    <property type="entry name" value="ATPase copper transporting beta"/>
    <property type="match status" value="1"/>
</dbReference>
<evidence type="ECO:0000256" key="7">
    <source>
        <dbReference type="ARBA" id="ARBA00022692"/>
    </source>
</evidence>
<evidence type="ECO:0000256" key="4">
    <source>
        <dbReference type="ARBA" id="ARBA00022448"/>
    </source>
</evidence>
<feature type="transmembrane region" description="Helical" evidence="21">
    <location>
        <begin position="210"/>
        <end position="231"/>
    </location>
</feature>
<keyword evidence="5 21" id="KW-1003">Cell membrane</keyword>
<dbReference type="Pfam" id="PF00122">
    <property type="entry name" value="E1-E2_ATPase"/>
    <property type="match status" value="1"/>
</dbReference>
<comment type="similarity">
    <text evidence="2 21">Belongs to the cation transport ATPase (P-type) (TC 3.A.3) family. Type IB subfamily.</text>
</comment>
<dbReference type="InterPro" id="IPR006121">
    <property type="entry name" value="HMA_dom"/>
</dbReference>
<dbReference type="CDD" id="cd00371">
    <property type="entry name" value="HMA"/>
    <property type="match status" value="2"/>
</dbReference>
<evidence type="ECO:0000256" key="11">
    <source>
        <dbReference type="ARBA" id="ARBA00022796"/>
    </source>
</evidence>
<dbReference type="InterPro" id="IPR017969">
    <property type="entry name" value="Heavy-metal-associated_CS"/>
</dbReference>
<dbReference type="SUPFAM" id="SSF55008">
    <property type="entry name" value="HMA, heavy metal-associated domain"/>
    <property type="match status" value="2"/>
</dbReference>
<dbReference type="InterPro" id="IPR036412">
    <property type="entry name" value="HAD-like_sf"/>
</dbReference>
<feature type="transmembrane region" description="Helical" evidence="21">
    <location>
        <begin position="432"/>
        <end position="454"/>
    </location>
</feature>
<dbReference type="InterPro" id="IPR018303">
    <property type="entry name" value="ATPase_P-typ_P_site"/>
</dbReference>
<evidence type="ECO:0000256" key="12">
    <source>
        <dbReference type="ARBA" id="ARBA00022840"/>
    </source>
</evidence>
<keyword evidence="18 21" id="KW-0472">Membrane</keyword>
<evidence type="ECO:0000256" key="14">
    <source>
        <dbReference type="ARBA" id="ARBA00022967"/>
    </source>
</evidence>
<evidence type="ECO:0000256" key="6">
    <source>
        <dbReference type="ARBA" id="ARBA00022553"/>
    </source>
</evidence>
<evidence type="ECO:0000256" key="15">
    <source>
        <dbReference type="ARBA" id="ARBA00022989"/>
    </source>
</evidence>
<keyword evidence="13" id="KW-0460">Magnesium</keyword>
<keyword evidence="8 21" id="KW-0479">Metal-binding</keyword>
<dbReference type="InterPro" id="IPR001757">
    <property type="entry name" value="P_typ_ATPase"/>
</dbReference>
<dbReference type="GO" id="GO:0043682">
    <property type="term" value="F:P-type divalent copper transporter activity"/>
    <property type="evidence" value="ECO:0007669"/>
    <property type="project" value="TreeGrafter"/>
</dbReference>
<dbReference type="Gene3D" id="3.30.70.100">
    <property type="match status" value="2"/>
</dbReference>
<keyword evidence="14" id="KW-1278">Translocase</keyword>
<dbReference type="SUPFAM" id="SSF56784">
    <property type="entry name" value="HAD-like"/>
    <property type="match status" value="1"/>
</dbReference>
<dbReference type="Gene3D" id="3.40.50.1000">
    <property type="entry name" value="HAD superfamily/HAD-like"/>
    <property type="match status" value="1"/>
</dbReference>
<dbReference type="InterPro" id="IPR059000">
    <property type="entry name" value="ATPase_P-type_domA"/>
</dbReference>
<comment type="caution">
    <text evidence="23">The sequence shown here is derived from an EMBL/GenBank/DDBJ whole genome shotgun (WGS) entry which is preliminary data.</text>
</comment>
<dbReference type="SUPFAM" id="SSF81653">
    <property type="entry name" value="Calcium ATPase, transduction domain A"/>
    <property type="match status" value="1"/>
</dbReference>
<evidence type="ECO:0000313" key="24">
    <source>
        <dbReference type="Proteomes" id="UP000539175"/>
    </source>
</evidence>
<evidence type="ECO:0000256" key="21">
    <source>
        <dbReference type="RuleBase" id="RU362081"/>
    </source>
</evidence>
<feature type="domain" description="HMA" evidence="22">
    <location>
        <begin position="13"/>
        <end position="78"/>
    </location>
</feature>
<dbReference type="FunFam" id="3.40.50.1000:FF:000144">
    <property type="entry name" value="copper-transporting ATPase 1 isoform X2"/>
    <property type="match status" value="1"/>
</dbReference>
<dbReference type="GO" id="GO:0055070">
    <property type="term" value="P:copper ion homeostasis"/>
    <property type="evidence" value="ECO:0007669"/>
    <property type="project" value="TreeGrafter"/>
</dbReference>
<evidence type="ECO:0000256" key="13">
    <source>
        <dbReference type="ARBA" id="ARBA00022842"/>
    </source>
</evidence>
<keyword evidence="15 21" id="KW-1133">Transmembrane helix</keyword>
<evidence type="ECO:0000256" key="18">
    <source>
        <dbReference type="ARBA" id="ARBA00023136"/>
    </source>
</evidence>
<evidence type="ECO:0000256" key="8">
    <source>
        <dbReference type="ARBA" id="ARBA00022723"/>
    </source>
</evidence>
<comment type="subcellular location">
    <subcellularLocation>
        <location evidence="1">Cell membrane</location>
        <topology evidence="1">Multi-pass membrane protein</topology>
    </subcellularLocation>
</comment>
<evidence type="ECO:0000256" key="2">
    <source>
        <dbReference type="ARBA" id="ARBA00006024"/>
    </source>
</evidence>
<accession>A0A7X0EBL3</accession>
<dbReference type="Gene3D" id="3.40.1110.10">
    <property type="entry name" value="Calcium-transporting ATPase, cytoplasmic domain N"/>
    <property type="match status" value="1"/>
</dbReference>
<feature type="domain" description="HMA" evidence="22">
    <location>
        <begin position="80"/>
        <end position="145"/>
    </location>
</feature>
<keyword evidence="7 21" id="KW-0812">Transmembrane</keyword>
<protein>
    <recommendedName>
        <fullName evidence="3">P-type Cu(+) transporter</fullName>
        <ecNumber evidence="3">7.2.2.8</ecNumber>
    </recommendedName>
    <alternativeName>
        <fullName evidence="19">Cu(+)-exporting ATPase</fullName>
    </alternativeName>
</protein>
<dbReference type="NCBIfam" id="TIGR01494">
    <property type="entry name" value="ATPase_P-type"/>
    <property type="match status" value="1"/>
</dbReference>
<dbReference type="PROSITE" id="PS01047">
    <property type="entry name" value="HMA_1"/>
    <property type="match status" value="2"/>
</dbReference>
<dbReference type="InterPro" id="IPR006122">
    <property type="entry name" value="HMA_Cu_ion-bd"/>
</dbReference>
<evidence type="ECO:0000256" key="16">
    <source>
        <dbReference type="ARBA" id="ARBA00023008"/>
    </source>
</evidence>
<dbReference type="GO" id="GO:0005886">
    <property type="term" value="C:plasma membrane"/>
    <property type="evidence" value="ECO:0007669"/>
    <property type="project" value="UniProtKB-SubCell"/>
</dbReference>
<dbReference type="FunFam" id="2.70.150.10:FF:000020">
    <property type="entry name" value="Copper-exporting P-type ATPase A"/>
    <property type="match status" value="1"/>
</dbReference>
<dbReference type="InterPro" id="IPR036163">
    <property type="entry name" value="HMA_dom_sf"/>
</dbReference>
<dbReference type="Gene3D" id="2.70.150.10">
    <property type="entry name" value="Calcium-transporting ATPase, cytoplasmic transduction domain A"/>
    <property type="match status" value="1"/>
</dbReference>
<keyword evidence="12 21" id="KW-0067">ATP-binding</keyword>
<dbReference type="GO" id="GO:0005524">
    <property type="term" value="F:ATP binding"/>
    <property type="evidence" value="ECO:0007669"/>
    <property type="project" value="UniProtKB-UniRule"/>
</dbReference>
<dbReference type="PRINTS" id="PR00120">
    <property type="entry name" value="HATPASE"/>
</dbReference>
<dbReference type="SFLD" id="SFLDS00003">
    <property type="entry name" value="Haloacid_Dehalogenase"/>
    <property type="match status" value="1"/>
</dbReference>
<feature type="transmembrane region" description="Helical" evidence="21">
    <location>
        <begin position="460"/>
        <end position="483"/>
    </location>
</feature>
<dbReference type="PROSITE" id="PS50846">
    <property type="entry name" value="HMA_2"/>
    <property type="match status" value="2"/>
</dbReference>
<keyword evidence="24" id="KW-1185">Reference proteome</keyword>
<feature type="transmembrane region" description="Helical" evidence="21">
    <location>
        <begin position="280"/>
        <end position="298"/>
    </location>
</feature>
<gene>
    <name evidence="23" type="ORF">FHS74_000771</name>
</gene>
<keyword evidence="17" id="KW-0406">Ion transport</keyword>
<dbReference type="PROSITE" id="PS00154">
    <property type="entry name" value="ATPASE_E1_E2"/>
    <property type="match status" value="1"/>
</dbReference>
<keyword evidence="11" id="KW-0187">Copper transport</keyword>
<dbReference type="EC" id="7.2.2.8" evidence="3"/>
<dbReference type="SFLD" id="SFLDF00027">
    <property type="entry name" value="p-type_atpase"/>
    <property type="match status" value="1"/>
</dbReference>
<comment type="catalytic activity">
    <reaction evidence="20">
        <text>Cu(+)(in) + ATP + H2O = Cu(+)(out) + ADP + phosphate + H(+)</text>
        <dbReference type="Rhea" id="RHEA:25792"/>
        <dbReference type="ChEBI" id="CHEBI:15377"/>
        <dbReference type="ChEBI" id="CHEBI:15378"/>
        <dbReference type="ChEBI" id="CHEBI:30616"/>
        <dbReference type="ChEBI" id="CHEBI:43474"/>
        <dbReference type="ChEBI" id="CHEBI:49552"/>
        <dbReference type="ChEBI" id="CHEBI:456216"/>
        <dbReference type="EC" id="7.2.2.8"/>
    </reaction>
</comment>
<feature type="transmembrane region" description="Helical" evidence="21">
    <location>
        <begin position="776"/>
        <end position="795"/>
    </location>
</feature>
<keyword evidence="9" id="KW-0677">Repeat</keyword>
<dbReference type="FunFam" id="3.30.70.100:FF:000005">
    <property type="entry name" value="Copper-exporting P-type ATPase A"/>
    <property type="match status" value="1"/>
</dbReference>
<dbReference type="SUPFAM" id="SSF81665">
    <property type="entry name" value="Calcium ATPase, transmembrane domain M"/>
    <property type="match status" value="1"/>
</dbReference>
<dbReference type="AlphaFoldDB" id="A0A7X0EBL3"/>
<evidence type="ECO:0000256" key="20">
    <source>
        <dbReference type="ARBA" id="ARBA00049289"/>
    </source>
</evidence>
<dbReference type="Pfam" id="PF00702">
    <property type="entry name" value="Hydrolase"/>
    <property type="match status" value="1"/>
</dbReference>
<keyword evidence="16" id="KW-0186">Copper</keyword>
<organism evidence="23 24">
    <name type="scientific">Nitrospirillum iridis</name>
    <dbReference type="NCBI Taxonomy" id="765888"/>
    <lineage>
        <taxon>Bacteria</taxon>
        <taxon>Pseudomonadati</taxon>
        <taxon>Pseudomonadota</taxon>
        <taxon>Alphaproteobacteria</taxon>
        <taxon>Rhodospirillales</taxon>
        <taxon>Azospirillaceae</taxon>
        <taxon>Nitrospirillum</taxon>
    </lineage>
</organism>
<keyword evidence="10 21" id="KW-0547">Nucleotide-binding</keyword>
<dbReference type="Pfam" id="PF00403">
    <property type="entry name" value="HMA"/>
    <property type="match status" value="2"/>
</dbReference>
<evidence type="ECO:0000256" key="3">
    <source>
        <dbReference type="ARBA" id="ARBA00012517"/>
    </source>
</evidence>
<feature type="transmembrane region" description="Helical" evidence="21">
    <location>
        <begin position="168"/>
        <end position="190"/>
    </location>
</feature>
<sequence length="831" mass="85288">MSHSAAATPSIPQPIDIPVAGMTCASCVRRVEKAIAAVPGVVHAAVNLAAERAHVQLDRGGRLPDVVDAIRKAGYDPGTHTVDLAIQGMTCAGCVARVEKVVRAAPGVVEAAVNLATERASLTLVDGADLDAVIAAVAKAGYDARPIGANDGAGQTDRERAARAAEISALRGAAAVAAAATLPLFAVEMARHAVPGFHHWLAATVGEQPWRWVSLVLAAFVLAVPGGRFFAKGVPNLLRGTPDMNSLVVLGAGAAFLYSAVATVAPLVAPGLLPAGTDNVYFEAASVIVTLILVGRLFEARAKGRTSEAIKHLLTLQAKTARVERRGQVVELPIAEVVVGDIILVRPGERVPVDGAVLDGSSYVDESMITGEPLPVEKGPGAAVVGGTVNKAGAFRFRAEKVGAATLLSQIVRMVETAQGAKLPIQAMVDRVTAWFVPAVMVAALLTFAAWYFFGPAPALSYALVNAVAVLIIACPCAMGLATPTSIMVGTGKAAELGILFRQGDALQGLRDVTTVAFDKTGTLTLGRPTLTDLAVVDGFEDGEVLRLVAAVEGRSEHPIAQAIVAGAQARGLTPPVAEGFQAVPGFGAQARVDGRVVAVGADRYMARLGIGVAPVAETAARLGGEGKSPLYVAIDGHLAAILAVADPVKPEAAEVVRALHAAGLKVIMVTGDNRRTAEAVARTLGIDDVAAEVLPEGKVAAVKDLQRRHGRVAFAGDGVNDAPALATADVGLAMGAGTDIAIEAADVVLVRGDLRGVATAIALSRAVLGNIRQNLAWAFGYNVVLIPVAAGALYPLWGLLLSPMVAAGAMALSSVSVLTNALRLRRFRPL</sequence>
<dbReference type="Proteomes" id="UP000539175">
    <property type="component" value="Unassembled WGS sequence"/>
</dbReference>
<dbReference type="EMBL" id="JACIIZ010000002">
    <property type="protein sequence ID" value="MBB6250230.1"/>
    <property type="molecule type" value="Genomic_DNA"/>
</dbReference>
<name>A0A7X0EBL3_9PROT</name>